<comment type="subcellular location">
    <subcellularLocation>
        <location evidence="1">Cell inner membrane</location>
        <topology evidence="1">Lipid-anchor</topology>
    </subcellularLocation>
</comment>
<keyword evidence="9" id="KW-1185">Reference proteome</keyword>
<organism evidence="8 9">
    <name type="scientific">Pantoea osteomyelitidis</name>
    <dbReference type="NCBI Taxonomy" id="3230026"/>
    <lineage>
        <taxon>Bacteria</taxon>
        <taxon>Pseudomonadati</taxon>
        <taxon>Pseudomonadota</taxon>
        <taxon>Gammaproteobacteria</taxon>
        <taxon>Enterobacterales</taxon>
        <taxon>Erwiniaceae</taxon>
        <taxon>Pantoea</taxon>
    </lineage>
</organism>
<evidence type="ECO:0000256" key="2">
    <source>
        <dbReference type="ARBA" id="ARBA00009477"/>
    </source>
</evidence>
<feature type="region of interest" description="Disordered" evidence="3">
    <location>
        <begin position="367"/>
        <end position="402"/>
    </location>
</feature>
<dbReference type="Gene3D" id="2.40.420.20">
    <property type="match status" value="1"/>
</dbReference>
<dbReference type="PANTHER" id="PTHR30158:SF3">
    <property type="entry name" value="MULTIDRUG EFFLUX PUMP SUBUNIT ACRA-RELATED"/>
    <property type="match status" value="1"/>
</dbReference>
<dbReference type="PROSITE" id="PS51257">
    <property type="entry name" value="PROKAR_LIPOPROTEIN"/>
    <property type="match status" value="1"/>
</dbReference>
<dbReference type="SUPFAM" id="SSF111369">
    <property type="entry name" value="HlyD-like secretion proteins"/>
    <property type="match status" value="1"/>
</dbReference>
<feature type="domain" description="Multidrug resistance protein MdtA-like alpha-helical hairpin" evidence="4">
    <location>
        <begin position="106"/>
        <end position="175"/>
    </location>
</feature>
<gene>
    <name evidence="8" type="ORF">ABU178_05850</name>
</gene>
<sequence>MNKNRGLSPLAAVLMLSGSFVLTGCDDNKSQQAAQQQPPEVGVVTIKNEPLKITTELPGRTSAYRVAEVRPQVSGIILKRNFVEGSDIKAGESLYQIDPATYQASYQSAQGDLAQAEANARIAQLTVKRYKPLLGTKYISQQDYDTAVATAAQNDAAVQAAKANVETARINLAYTKVTSPISGRIGKSAVTEGALVQSAQTTALATVQQLDPMYVDVTQSSDEFMRLRADLESGKLKQNDGKANVTLMMQNGNEYSQPGTLEFSDVTVDETTGSITLRAIFPNPDHRLLPGMFVRARLEAGTNPNAILVPQQGVTRNPTGQATAMVVGADNKVEVRSITTSQAIGDKWLVTAGLKPGERVITVGLQRAKAGAQVTPQEVSDDAKSTSETQSQSQSQSEKSSS</sequence>
<dbReference type="Pfam" id="PF25917">
    <property type="entry name" value="BSH_RND"/>
    <property type="match status" value="1"/>
</dbReference>
<feature type="domain" description="Multidrug resistance protein MdtA-like C-terminal permuted SH3" evidence="7">
    <location>
        <begin position="305"/>
        <end position="367"/>
    </location>
</feature>
<feature type="domain" description="Multidrug resistance protein MdtA-like beta-barrel" evidence="6">
    <location>
        <begin position="212"/>
        <end position="301"/>
    </location>
</feature>
<evidence type="ECO:0000259" key="4">
    <source>
        <dbReference type="Pfam" id="PF25876"/>
    </source>
</evidence>
<evidence type="ECO:0000259" key="5">
    <source>
        <dbReference type="Pfam" id="PF25917"/>
    </source>
</evidence>
<dbReference type="Gene3D" id="2.40.50.100">
    <property type="match status" value="1"/>
</dbReference>
<dbReference type="EMBL" id="JBGFSN010000004">
    <property type="protein sequence ID" value="MFH8133703.1"/>
    <property type="molecule type" value="Genomic_DNA"/>
</dbReference>
<protein>
    <submittedName>
        <fullName evidence="8">Efflux RND transporter periplasmic adaptor subunit</fullName>
    </submittedName>
</protein>
<dbReference type="NCBIfam" id="TIGR01730">
    <property type="entry name" value="RND_mfp"/>
    <property type="match status" value="1"/>
</dbReference>
<proteinExistence type="inferred from homology"/>
<comment type="caution">
    <text evidence="8">The sequence shown here is derived from an EMBL/GenBank/DDBJ whole genome shotgun (WGS) entry which is preliminary data.</text>
</comment>
<dbReference type="InterPro" id="IPR058626">
    <property type="entry name" value="MdtA-like_b-barrel"/>
</dbReference>
<evidence type="ECO:0000313" key="8">
    <source>
        <dbReference type="EMBL" id="MFH8133703.1"/>
    </source>
</evidence>
<dbReference type="Pfam" id="PF25967">
    <property type="entry name" value="RND-MFP_C"/>
    <property type="match status" value="1"/>
</dbReference>
<feature type="compositionally biased region" description="Low complexity" evidence="3">
    <location>
        <begin position="386"/>
        <end position="402"/>
    </location>
</feature>
<evidence type="ECO:0000259" key="7">
    <source>
        <dbReference type="Pfam" id="PF25967"/>
    </source>
</evidence>
<name>A0ABW7PU46_9GAMM</name>
<evidence type="ECO:0000256" key="1">
    <source>
        <dbReference type="ARBA" id="ARBA00004519"/>
    </source>
</evidence>
<dbReference type="InterPro" id="IPR058624">
    <property type="entry name" value="MdtA-like_HH"/>
</dbReference>
<dbReference type="Pfam" id="PF25876">
    <property type="entry name" value="HH_MFP_RND"/>
    <property type="match status" value="1"/>
</dbReference>
<dbReference type="Pfam" id="PF25944">
    <property type="entry name" value="Beta-barrel_RND"/>
    <property type="match status" value="1"/>
</dbReference>
<evidence type="ECO:0000259" key="6">
    <source>
        <dbReference type="Pfam" id="PF25944"/>
    </source>
</evidence>
<dbReference type="Gene3D" id="1.10.287.470">
    <property type="entry name" value="Helix hairpin bin"/>
    <property type="match status" value="1"/>
</dbReference>
<dbReference type="InterPro" id="IPR058625">
    <property type="entry name" value="MdtA-like_BSH"/>
</dbReference>
<dbReference type="Proteomes" id="UP001611251">
    <property type="component" value="Unassembled WGS sequence"/>
</dbReference>
<dbReference type="InterPro" id="IPR058627">
    <property type="entry name" value="MdtA-like_C"/>
</dbReference>
<dbReference type="RefSeq" id="WP_397212893.1">
    <property type="nucleotide sequence ID" value="NZ_JBGFSN010000004.1"/>
</dbReference>
<comment type="similarity">
    <text evidence="2">Belongs to the membrane fusion protein (MFP) (TC 8.A.1) family.</text>
</comment>
<dbReference type="PANTHER" id="PTHR30158">
    <property type="entry name" value="ACRA/E-RELATED COMPONENT OF DRUG EFFLUX TRANSPORTER"/>
    <property type="match status" value="1"/>
</dbReference>
<accession>A0ABW7PU46</accession>
<evidence type="ECO:0000313" key="9">
    <source>
        <dbReference type="Proteomes" id="UP001611251"/>
    </source>
</evidence>
<dbReference type="InterPro" id="IPR006143">
    <property type="entry name" value="RND_pump_MFP"/>
</dbReference>
<reference evidence="8 9" key="1">
    <citation type="submission" date="2024-08" db="EMBL/GenBank/DDBJ databases">
        <title>Pantoea ronii - a newly identified human opportunistic pathogen.</title>
        <authorList>
            <person name="Keidar-Friedman D."/>
            <person name="Sorek N."/>
            <person name="Leshin-Carmel D."/>
            <person name="Tsur A."/>
            <person name="Amsalem M."/>
            <person name="Tolkach D."/>
            <person name="Brosh-Nissimov T."/>
        </authorList>
    </citation>
    <scope>NUCLEOTIDE SEQUENCE [LARGE SCALE GENOMIC DNA]</scope>
    <source>
        <strain evidence="8 9">AA23256</strain>
    </source>
</reference>
<dbReference type="Gene3D" id="2.40.30.170">
    <property type="match status" value="1"/>
</dbReference>
<evidence type="ECO:0000256" key="3">
    <source>
        <dbReference type="SAM" id="MobiDB-lite"/>
    </source>
</evidence>
<feature type="domain" description="Multidrug resistance protein MdtA-like barrel-sandwich hybrid" evidence="5">
    <location>
        <begin position="65"/>
        <end position="208"/>
    </location>
</feature>